<dbReference type="SUPFAM" id="SSF103473">
    <property type="entry name" value="MFS general substrate transporter"/>
    <property type="match status" value="1"/>
</dbReference>
<evidence type="ECO:0000313" key="8">
    <source>
        <dbReference type="Proteomes" id="UP000003511"/>
    </source>
</evidence>
<keyword evidence="3" id="KW-0812">Transmembrane</keyword>
<evidence type="ECO:0000259" key="6">
    <source>
        <dbReference type="PROSITE" id="PS50850"/>
    </source>
</evidence>
<dbReference type="InterPro" id="IPR036259">
    <property type="entry name" value="MFS_trans_sf"/>
</dbReference>
<evidence type="ECO:0000313" key="7">
    <source>
        <dbReference type="EMBL" id="CCD36196.1"/>
    </source>
</evidence>
<evidence type="ECO:0000256" key="1">
    <source>
        <dbReference type="ARBA" id="ARBA00004141"/>
    </source>
</evidence>
<dbReference type="Proteomes" id="UP000003511">
    <property type="component" value="Unassembled WGS sequence"/>
</dbReference>
<proteinExistence type="predicted"/>
<dbReference type="GO" id="GO:0022857">
    <property type="term" value="F:transmembrane transporter activity"/>
    <property type="evidence" value="ECO:0007669"/>
    <property type="project" value="InterPro"/>
</dbReference>
<evidence type="ECO:0000256" key="3">
    <source>
        <dbReference type="ARBA" id="ARBA00022692"/>
    </source>
</evidence>
<dbReference type="PANTHER" id="PTHR43791:SF36">
    <property type="entry name" value="TRANSPORTER, PUTATIVE (AFU_ORTHOLOGUE AFUA_6G08340)-RELATED"/>
    <property type="match status" value="1"/>
</dbReference>
<dbReference type="InterPro" id="IPR011701">
    <property type="entry name" value="MFS"/>
</dbReference>
<dbReference type="HOGENOM" id="CLU_001265_44_1_4"/>
<reference evidence="7 8" key="2">
    <citation type="submission" date="2011-10" db="EMBL/GenBank/DDBJ databases">
        <title>Draft genome sequence of Candidatus Burkholderia kirkii.</title>
        <authorList>
            <person name="Carlier A.L."/>
            <person name="Eberl L."/>
        </authorList>
    </citation>
    <scope>NUCLEOTIDE SEQUENCE [LARGE SCALE GENOMIC DNA]</scope>
    <source>
        <strain evidence="7 8">UZHbot1</strain>
    </source>
</reference>
<dbReference type="PANTHER" id="PTHR43791">
    <property type="entry name" value="PERMEASE-RELATED"/>
    <property type="match status" value="1"/>
</dbReference>
<dbReference type="InterPro" id="IPR020846">
    <property type="entry name" value="MFS_dom"/>
</dbReference>
<feature type="domain" description="Major facilitator superfamily (MFS) profile" evidence="6">
    <location>
        <begin position="44"/>
        <end position="112"/>
    </location>
</feature>
<keyword evidence="2" id="KW-0813">Transport</keyword>
<dbReference type="Gene3D" id="1.20.1250.20">
    <property type="entry name" value="MFS general substrate transporter like domains"/>
    <property type="match status" value="1"/>
</dbReference>
<name>U3UAF6_9BURK</name>
<dbReference type="AlphaFoldDB" id="U3UAF6"/>
<evidence type="ECO:0000256" key="5">
    <source>
        <dbReference type="ARBA" id="ARBA00023136"/>
    </source>
</evidence>
<comment type="caution">
    <text evidence="7">The sequence shown here is derived from an EMBL/GenBank/DDBJ whole genome shotgun (WGS) entry which is preliminary data.</text>
</comment>
<dbReference type="Pfam" id="PF07690">
    <property type="entry name" value="MFS_1"/>
    <property type="match status" value="1"/>
</dbReference>
<organism evidence="7 8">
    <name type="scientific">Candidatus Paraburkholderia kirkii UZHbot1</name>
    <dbReference type="NCBI Taxonomy" id="1055526"/>
    <lineage>
        <taxon>Bacteria</taxon>
        <taxon>Pseudomonadati</taxon>
        <taxon>Pseudomonadota</taxon>
        <taxon>Betaproteobacteria</taxon>
        <taxon>Burkholderiales</taxon>
        <taxon>Burkholderiaceae</taxon>
        <taxon>Paraburkholderia</taxon>
    </lineage>
</organism>
<keyword evidence="4" id="KW-1133">Transmembrane helix</keyword>
<dbReference type="EMBL" id="CAFE01000035">
    <property type="protein sequence ID" value="CCD36196.1"/>
    <property type="molecule type" value="Genomic_DNA"/>
</dbReference>
<sequence>MTACGPVFHRRRSMTSISSNIAAGSAVNTTLEQQAVKKAAWRFIPHLLALAYFFNYLDRTSVGFAALTMNRDLGLTATQFGWGAGIMFAGYCLCEVPSNLALYRFGARKWLI</sequence>
<keyword evidence="5" id="KW-0472">Membrane</keyword>
<protein>
    <submittedName>
        <fullName evidence="7">WGS project CAFE00000000 data, contig bkir_c128</fullName>
    </submittedName>
</protein>
<evidence type="ECO:0000256" key="2">
    <source>
        <dbReference type="ARBA" id="ARBA00022448"/>
    </source>
</evidence>
<accession>U3UAF6</accession>
<dbReference type="GO" id="GO:0016020">
    <property type="term" value="C:membrane"/>
    <property type="evidence" value="ECO:0007669"/>
    <property type="project" value="UniProtKB-SubCell"/>
</dbReference>
<keyword evidence="8" id="KW-1185">Reference proteome</keyword>
<dbReference type="STRING" id="1055526.BKIR_c128_1264"/>
<comment type="subcellular location">
    <subcellularLocation>
        <location evidence="1">Membrane</location>
        <topology evidence="1">Multi-pass membrane protein</topology>
    </subcellularLocation>
</comment>
<dbReference type="BioCyc" id="CBUR1055526:G10QW-2102-MONOMER"/>
<reference evidence="7 8" key="1">
    <citation type="submission" date="2011-09" db="EMBL/GenBank/DDBJ databases">
        <authorList>
            <person name="Carlier A."/>
        </authorList>
    </citation>
    <scope>NUCLEOTIDE SEQUENCE [LARGE SCALE GENOMIC DNA]</scope>
    <source>
        <strain evidence="7 8">UZHbot1</strain>
    </source>
</reference>
<dbReference type="PROSITE" id="PS50850">
    <property type="entry name" value="MFS"/>
    <property type="match status" value="1"/>
</dbReference>
<gene>
    <name evidence="7" type="ORF">BKIR_c128_1264</name>
</gene>
<evidence type="ECO:0000256" key="4">
    <source>
        <dbReference type="ARBA" id="ARBA00022989"/>
    </source>
</evidence>